<gene>
    <name evidence="2" type="ORF">KVT40_004470</name>
</gene>
<accession>A0A8K0L3S3</accession>
<reference evidence="2" key="1">
    <citation type="submission" date="2021-07" db="EMBL/GenBank/DDBJ databases">
        <title>Elsinoe batatas strain:CRI-CJ2 Genome sequencing and assembly.</title>
        <authorList>
            <person name="Huang L."/>
        </authorList>
    </citation>
    <scope>NUCLEOTIDE SEQUENCE</scope>
    <source>
        <strain evidence="2">CRI-CJ2</strain>
    </source>
</reference>
<keyword evidence="1" id="KW-0472">Membrane</keyword>
<proteinExistence type="predicted"/>
<keyword evidence="1" id="KW-1133">Transmembrane helix</keyword>
<organism evidence="2 3">
    <name type="scientific">Elsinoe batatas</name>
    <dbReference type="NCBI Taxonomy" id="2601811"/>
    <lineage>
        <taxon>Eukaryota</taxon>
        <taxon>Fungi</taxon>
        <taxon>Dikarya</taxon>
        <taxon>Ascomycota</taxon>
        <taxon>Pezizomycotina</taxon>
        <taxon>Dothideomycetes</taxon>
        <taxon>Dothideomycetidae</taxon>
        <taxon>Myriangiales</taxon>
        <taxon>Elsinoaceae</taxon>
        <taxon>Elsinoe</taxon>
    </lineage>
</organism>
<name>A0A8K0L3S3_9PEZI</name>
<evidence type="ECO:0000313" key="2">
    <source>
        <dbReference type="EMBL" id="KAG8628597.1"/>
    </source>
</evidence>
<evidence type="ECO:0000313" key="3">
    <source>
        <dbReference type="Proteomes" id="UP000809789"/>
    </source>
</evidence>
<protein>
    <submittedName>
        <fullName evidence="2">Uncharacterized protein</fullName>
    </submittedName>
</protein>
<keyword evidence="1" id="KW-0812">Transmembrane</keyword>
<feature type="transmembrane region" description="Helical" evidence="1">
    <location>
        <begin position="72"/>
        <end position="91"/>
    </location>
</feature>
<dbReference type="OrthoDB" id="10397359at2759"/>
<keyword evidence="3" id="KW-1185">Reference proteome</keyword>
<comment type="caution">
    <text evidence="2">The sequence shown here is derived from an EMBL/GenBank/DDBJ whole genome shotgun (WGS) entry which is preliminary data.</text>
</comment>
<evidence type="ECO:0000256" key="1">
    <source>
        <dbReference type="SAM" id="Phobius"/>
    </source>
</evidence>
<dbReference type="EMBL" id="JAESVG020000004">
    <property type="protein sequence ID" value="KAG8628597.1"/>
    <property type="molecule type" value="Genomic_DNA"/>
</dbReference>
<sequence>MLFVRGRDSARWTYRILLVLLMPSPCHKLRSAVGLAISICPGRSDGRQLAYQSKRTFHLAHGVACQKPIEGLIFQLLAAMILPVVLSVTLIQ</sequence>
<dbReference type="AlphaFoldDB" id="A0A8K0L3S3"/>
<dbReference type="Proteomes" id="UP000809789">
    <property type="component" value="Unassembled WGS sequence"/>
</dbReference>